<keyword evidence="2" id="KW-1185">Reference proteome</keyword>
<gene>
    <name evidence="1" type="ORF">TPAB3V08_LOCUS12036</name>
</gene>
<protein>
    <submittedName>
        <fullName evidence="1">Uncharacterized protein</fullName>
    </submittedName>
</protein>
<organism evidence="1 2">
    <name type="scientific">Timema podura</name>
    <name type="common">Walking stick</name>
    <dbReference type="NCBI Taxonomy" id="61482"/>
    <lineage>
        <taxon>Eukaryota</taxon>
        <taxon>Metazoa</taxon>
        <taxon>Ecdysozoa</taxon>
        <taxon>Arthropoda</taxon>
        <taxon>Hexapoda</taxon>
        <taxon>Insecta</taxon>
        <taxon>Pterygota</taxon>
        <taxon>Neoptera</taxon>
        <taxon>Polyneoptera</taxon>
        <taxon>Phasmatodea</taxon>
        <taxon>Timematodea</taxon>
        <taxon>Timematoidea</taxon>
        <taxon>Timematidae</taxon>
        <taxon>Timema</taxon>
    </lineage>
</organism>
<comment type="caution">
    <text evidence="1">The sequence shown here is derived from an EMBL/GenBank/DDBJ whole genome shotgun (WGS) entry which is preliminary data.</text>
</comment>
<evidence type="ECO:0000313" key="1">
    <source>
        <dbReference type="EMBL" id="CAG2065092.1"/>
    </source>
</evidence>
<dbReference type="EMBL" id="CAJPIN010039693">
    <property type="protein sequence ID" value="CAG2065092.1"/>
    <property type="molecule type" value="Genomic_DNA"/>
</dbReference>
<dbReference type="Proteomes" id="UP001153148">
    <property type="component" value="Unassembled WGS sequence"/>
</dbReference>
<reference evidence="1" key="1">
    <citation type="submission" date="2021-03" db="EMBL/GenBank/DDBJ databases">
        <authorList>
            <person name="Tran Van P."/>
        </authorList>
    </citation>
    <scope>NUCLEOTIDE SEQUENCE</scope>
</reference>
<name>A0ABN7PBC8_TIMPD</name>
<accession>A0ABN7PBC8</accession>
<evidence type="ECO:0000313" key="2">
    <source>
        <dbReference type="Proteomes" id="UP001153148"/>
    </source>
</evidence>
<proteinExistence type="predicted"/>
<sequence>MITSNPNIYPRSTGVSWGQCRISGIRGRRTLSPNVTGSWNKRTSAAMKRKDLGNLWTRVNCSGWKDPS</sequence>